<evidence type="ECO:0000313" key="2">
    <source>
        <dbReference type="Proteomes" id="UP000035301"/>
    </source>
</evidence>
<gene>
    <name evidence="1" type="ORF">SZ63_06815</name>
</gene>
<protein>
    <submittedName>
        <fullName evidence="1">Zinc-binding protein</fullName>
    </submittedName>
</protein>
<dbReference type="Pfam" id="PF08859">
    <property type="entry name" value="DGC"/>
    <property type="match status" value="1"/>
</dbReference>
<reference evidence="1 2" key="1">
    <citation type="journal article" date="2015" name="Int. J. Syst. Evol. Microbiol.">
        <title>Methanoculleus sediminis sp. nov., a methanogen from sediments near a submarine mud volcano.</title>
        <authorList>
            <person name="Chen S.C."/>
            <person name="Chen M.F."/>
            <person name="Lai M.C."/>
            <person name="Weng C.Y."/>
            <person name="Wu S.Y."/>
            <person name="Lin S."/>
            <person name="Yang T.F."/>
            <person name="Chen P.C."/>
        </authorList>
    </citation>
    <scope>NUCLEOTIDE SEQUENCE [LARGE SCALE GENOMIC DNA]</scope>
    <source>
        <strain evidence="1 2">S3Fa</strain>
    </source>
</reference>
<dbReference type="Proteomes" id="UP000035301">
    <property type="component" value="Unassembled WGS sequence"/>
</dbReference>
<accession>A0A0H1R0I7</accession>
<organism evidence="1 2">
    <name type="scientific">Methanoculleus sediminis</name>
    <dbReference type="NCBI Taxonomy" id="1550566"/>
    <lineage>
        <taxon>Archaea</taxon>
        <taxon>Methanobacteriati</taxon>
        <taxon>Methanobacteriota</taxon>
        <taxon>Stenosarchaea group</taxon>
        <taxon>Methanomicrobia</taxon>
        <taxon>Methanomicrobiales</taxon>
        <taxon>Methanomicrobiaceae</taxon>
        <taxon>Methanoculleus</taxon>
    </lineage>
</organism>
<keyword evidence="2" id="KW-1185">Reference proteome</keyword>
<dbReference type="RefSeq" id="WP_048183032.1">
    <property type="nucleotide sequence ID" value="NZ_JXOJ01000002.1"/>
</dbReference>
<dbReference type="InterPro" id="IPR014958">
    <property type="entry name" value="DGC"/>
</dbReference>
<dbReference type="STRING" id="1550566.SZ63_06815"/>
<name>A0A0H1R0I7_9EURY</name>
<dbReference type="OrthoDB" id="134458at2157"/>
<proteinExistence type="predicted"/>
<dbReference type="EMBL" id="JXOJ01000002">
    <property type="protein sequence ID" value="KLK88693.1"/>
    <property type="molecule type" value="Genomic_DNA"/>
</dbReference>
<evidence type="ECO:0000313" key="1">
    <source>
        <dbReference type="EMBL" id="KLK88693.1"/>
    </source>
</evidence>
<dbReference type="PATRIC" id="fig|1550566.3.peg.1481"/>
<dbReference type="AlphaFoldDB" id="A0A0H1R0I7"/>
<sequence length="115" mass="12077">MAFTVITCSGVSNPGKLTAQTGPALMRRCGGRIEACIAATRPTASLEATVRHADRILVLDGCGDCCGRKKLQALGVEPHLHLVATDCGIAKNGMAEPRFDEIERLSAAVMDAIRG</sequence>
<comment type="caution">
    <text evidence="1">The sequence shown here is derived from an EMBL/GenBank/DDBJ whole genome shotgun (WGS) entry which is preliminary data.</text>
</comment>